<dbReference type="Proteomes" id="UP001365542">
    <property type="component" value="Unassembled WGS sequence"/>
</dbReference>
<accession>A0AAV9XSF2</accession>
<protein>
    <submittedName>
        <fullName evidence="2">Uncharacterized protein</fullName>
    </submittedName>
</protein>
<evidence type="ECO:0000313" key="2">
    <source>
        <dbReference type="EMBL" id="KAK6542688.1"/>
    </source>
</evidence>
<feature type="region of interest" description="Disordered" evidence="1">
    <location>
        <begin position="59"/>
        <end position="94"/>
    </location>
</feature>
<proteinExistence type="predicted"/>
<keyword evidence="3" id="KW-1185">Reference proteome</keyword>
<feature type="compositionally biased region" description="Low complexity" evidence="1">
    <location>
        <begin position="59"/>
        <end position="76"/>
    </location>
</feature>
<sequence>MNLIINSLGWVGWPLLVFCLVGRILEAFGTVGSVLVISAETCWNQLQEDFNPPLTPTSTNINNNSNNNNHATVNINGHRSSRRLAGLNPSHGPL</sequence>
<dbReference type="EMBL" id="JAVHJO010000002">
    <property type="protein sequence ID" value="KAK6542688.1"/>
    <property type="molecule type" value="Genomic_DNA"/>
</dbReference>
<evidence type="ECO:0000313" key="3">
    <source>
        <dbReference type="Proteomes" id="UP001365542"/>
    </source>
</evidence>
<gene>
    <name evidence="2" type="ORF">TWF694_006633</name>
</gene>
<organism evidence="2 3">
    <name type="scientific">Orbilia ellipsospora</name>
    <dbReference type="NCBI Taxonomy" id="2528407"/>
    <lineage>
        <taxon>Eukaryota</taxon>
        <taxon>Fungi</taxon>
        <taxon>Dikarya</taxon>
        <taxon>Ascomycota</taxon>
        <taxon>Pezizomycotina</taxon>
        <taxon>Orbiliomycetes</taxon>
        <taxon>Orbiliales</taxon>
        <taxon>Orbiliaceae</taxon>
        <taxon>Orbilia</taxon>
    </lineage>
</organism>
<dbReference type="AlphaFoldDB" id="A0AAV9XSF2"/>
<evidence type="ECO:0000256" key="1">
    <source>
        <dbReference type="SAM" id="MobiDB-lite"/>
    </source>
</evidence>
<comment type="caution">
    <text evidence="2">The sequence shown here is derived from an EMBL/GenBank/DDBJ whole genome shotgun (WGS) entry which is preliminary data.</text>
</comment>
<name>A0AAV9XSF2_9PEZI</name>
<reference evidence="2 3" key="1">
    <citation type="submission" date="2019-10" db="EMBL/GenBank/DDBJ databases">
        <authorList>
            <person name="Palmer J.M."/>
        </authorList>
    </citation>
    <scope>NUCLEOTIDE SEQUENCE [LARGE SCALE GENOMIC DNA]</scope>
    <source>
        <strain evidence="2 3">TWF694</strain>
    </source>
</reference>